<comment type="catalytic activity">
    <reaction evidence="10">
        <text>alpha-D-galactose + ATP = alpha-D-galactose 1-phosphate + ADP + H(+)</text>
        <dbReference type="Rhea" id="RHEA:13553"/>
        <dbReference type="ChEBI" id="CHEBI:15378"/>
        <dbReference type="ChEBI" id="CHEBI:28061"/>
        <dbReference type="ChEBI" id="CHEBI:30616"/>
        <dbReference type="ChEBI" id="CHEBI:58336"/>
        <dbReference type="ChEBI" id="CHEBI:456216"/>
        <dbReference type="EC" id="2.7.1.6"/>
    </reaction>
    <physiologicalReaction direction="left-to-right" evidence="10">
        <dbReference type="Rhea" id="RHEA:13554"/>
    </physiologicalReaction>
</comment>
<dbReference type="OrthoDB" id="187738at2759"/>
<keyword evidence="15" id="KW-1185">Reference proteome</keyword>
<evidence type="ECO:0000256" key="6">
    <source>
        <dbReference type="ARBA" id="ARBA00022741"/>
    </source>
</evidence>
<dbReference type="InterPro" id="IPR000705">
    <property type="entry name" value="Galactokinase"/>
</dbReference>
<keyword evidence="8" id="KW-0067">ATP-binding</keyword>
<dbReference type="Pfam" id="PF08544">
    <property type="entry name" value="GHMP_kinases_C"/>
    <property type="match status" value="1"/>
</dbReference>
<evidence type="ECO:0000313" key="15">
    <source>
        <dbReference type="Proteomes" id="UP000886523"/>
    </source>
</evidence>
<evidence type="ECO:0000256" key="9">
    <source>
        <dbReference type="ARBA" id="ARBA00029590"/>
    </source>
</evidence>
<evidence type="ECO:0000256" key="2">
    <source>
        <dbReference type="ARBA" id="ARBA00006566"/>
    </source>
</evidence>
<dbReference type="AlphaFoldDB" id="A0A9P6AZB3"/>
<keyword evidence="5" id="KW-0808">Transferase</keyword>
<evidence type="ECO:0000256" key="5">
    <source>
        <dbReference type="ARBA" id="ARBA00022679"/>
    </source>
</evidence>
<sequence length="492" mass="54066">MTDAPIPTLSSLAGVYPVGRAFIESARWQHLTDEFAKRFGHPATHICRAPGRVNLIGEHIDYALFGVFPAAVDRDILIACAPRSDSSEIRSQNMDESNTLDRPSPPVDAWFLDIDKRSLRWESYVKAGYFGVLNRFFRSSGAEPTGINMLVDGTVPSGSGLSSSAAMVVASTLTFLTMNNKLAQLNKGDLVHMAVENEKRVGVNSGGMDQAASILSLPHHPLYISFYPKLAPTQIPLISTNPATCFVIANSMKVSDKLVNAKAQYNLRVVETLVGARIGLNEKITFREVLSRWSRETQGSDTEDVKALEIALEQIIPEVERDGLTLDEMIEATGLSNSNFNDIYFSWVEVEATYFQLHKRAKHVYTEALRVLKFRKHSLSSSSEDSHKELGRLMDESHASCRDLFECSCPELDELVVLAKRAGAWGSRLTGAGWGGCTVSLVIESEVPAFIASIRRAYAPYEALDDIRLQDVVFSTKPGGGAGGEFALRSFP</sequence>
<dbReference type="PRINTS" id="PR00959">
    <property type="entry name" value="MEVGALKINASE"/>
</dbReference>
<dbReference type="EC" id="2.7.1.6" evidence="3"/>
<comment type="similarity">
    <text evidence="2">Belongs to the GHMP kinase family. GalK subfamily.</text>
</comment>
<dbReference type="Gene3D" id="3.30.70.3170">
    <property type="match status" value="1"/>
</dbReference>
<evidence type="ECO:0000259" key="11">
    <source>
        <dbReference type="Pfam" id="PF00288"/>
    </source>
</evidence>
<dbReference type="InterPro" id="IPR006204">
    <property type="entry name" value="GHMP_kinase_N_dom"/>
</dbReference>
<dbReference type="NCBIfam" id="TIGR00131">
    <property type="entry name" value="gal_kin"/>
    <property type="match status" value="1"/>
</dbReference>
<dbReference type="PANTHER" id="PTHR10457">
    <property type="entry name" value="MEVALONATE KINASE/GALACTOKINASE"/>
    <property type="match status" value="1"/>
</dbReference>
<dbReference type="PIRSF" id="PIRSF000530">
    <property type="entry name" value="Galactokinase"/>
    <property type="match status" value="1"/>
</dbReference>
<comment type="caution">
    <text evidence="14">The sequence shown here is derived from an EMBL/GenBank/DDBJ whole genome shotgun (WGS) entry which is preliminary data.</text>
</comment>
<gene>
    <name evidence="14" type="ORF">BS47DRAFT_1452611</name>
</gene>
<evidence type="ECO:0000256" key="1">
    <source>
        <dbReference type="ARBA" id="ARBA00004947"/>
    </source>
</evidence>
<dbReference type="EMBL" id="MU128959">
    <property type="protein sequence ID" value="KAF9514625.1"/>
    <property type="molecule type" value="Genomic_DNA"/>
</dbReference>
<feature type="domain" description="GHMP kinase N-terminal" evidence="11">
    <location>
        <begin position="131"/>
        <end position="215"/>
    </location>
</feature>
<comment type="pathway">
    <text evidence="1">Carbohydrate metabolism; galactose metabolism.</text>
</comment>
<accession>A0A9P6AZB3</accession>
<dbReference type="InterPro" id="IPR020568">
    <property type="entry name" value="Ribosomal_Su5_D2-typ_SF"/>
</dbReference>
<name>A0A9P6AZB3_9AGAM</name>
<evidence type="ECO:0000313" key="14">
    <source>
        <dbReference type="EMBL" id="KAF9514625.1"/>
    </source>
</evidence>
<dbReference type="PROSITE" id="PS00627">
    <property type="entry name" value="GHMP_KINASES_ATP"/>
    <property type="match status" value="1"/>
</dbReference>
<evidence type="ECO:0000256" key="10">
    <source>
        <dbReference type="ARBA" id="ARBA00049538"/>
    </source>
</evidence>
<evidence type="ECO:0000256" key="3">
    <source>
        <dbReference type="ARBA" id="ARBA00012315"/>
    </source>
</evidence>
<keyword evidence="6" id="KW-0547">Nucleotide-binding</keyword>
<dbReference type="Pfam" id="PF10509">
    <property type="entry name" value="GalKase_gal_bdg"/>
    <property type="match status" value="1"/>
</dbReference>
<dbReference type="InterPro" id="IPR014721">
    <property type="entry name" value="Ribsml_uS5_D2-typ_fold_subgr"/>
</dbReference>
<feature type="domain" description="Galactokinase N-terminal" evidence="13">
    <location>
        <begin position="34"/>
        <end position="82"/>
    </location>
</feature>
<proteinExistence type="inferred from homology"/>
<dbReference type="Proteomes" id="UP000886523">
    <property type="component" value="Unassembled WGS sequence"/>
</dbReference>
<dbReference type="PRINTS" id="PR00473">
    <property type="entry name" value="GALCTOKINASE"/>
</dbReference>
<dbReference type="InterPro" id="IPR006203">
    <property type="entry name" value="GHMP_knse_ATP-bd_CS"/>
</dbReference>
<dbReference type="GO" id="GO:0005829">
    <property type="term" value="C:cytosol"/>
    <property type="evidence" value="ECO:0007669"/>
    <property type="project" value="TreeGrafter"/>
</dbReference>
<dbReference type="PANTHER" id="PTHR10457:SF7">
    <property type="entry name" value="GALACTOKINASE-RELATED"/>
    <property type="match status" value="1"/>
</dbReference>
<dbReference type="SUPFAM" id="SSF54211">
    <property type="entry name" value="Ribosomal protein S5 domain 2-like"/>
    <property type="match status" value="1"/>
</dbReference>
<dbReference type="InterPro" id="IPR013750">
    <property type="entry name" value="GHMP_kinase_C_dom"/>
</dbReference>
<evidence type="ECO:0000259" key="13">
    <source>
        <dbReference type="Pfam" id="PF10509"/>
    </source>
</evidence>
<dbReference type="GO" id="GO:0006012">
    <property type="term" value="P:galactose metabolic process"/>
    <property type="evidence" value="ECO:0007669"/>
    <property type="project" value="InterPro"/>
</dbReference>
<dbReference type="InterPro" id="IPR019539">
    <property type="entry name" value="GalKase_N"/>
</dbReference>
<feature type="domain" description="GHMP kinase C-terminal" evidence="12">
    <location>
        <begin position="386"/>
        <end position="458"/>
    </location>
</feature>
<dbReference type="SUPFAM" id="SSF55060">
    <property type="entry name" value="GHMP Kinase, C-terminal domain"/>
    <property type="match status" value="1"/>
</dbReference>
<dbReference type="GO" id="GO:0005524">
    <property type="term" value="F:ATP binding"/>
    <property type="evidence" value="ECO:0007669"/>
    <property type="project" value="UniProtKB-KW"/>
</dbReference>
<dbReference type="InterPro" id="IPR006206">
    <property type="entry name" value="Mevalonate/galactokinase"/>
</dbReference>
<dbReference type="Gene3D" id="3.30.230.10">
    <property type="match status" value="1"/>
</dbReference>
<dbReference type="PROSITE" id="PS00106">
    <property type="entry name" value="GALACTOKINASE"/>
    <property type="match status" value="1"/>
</dbReference>
<dbReference type="InterPro" id="IPR036554">
    <property type="entry name" value="GHMP_kinase_C_sf"/>
</dbReference>
<dbReference type="Gene3D" id="1.20.1440.340">
    <property type="match status" value="1"/>
</dbReference>
<evidence type="ECO:0000256" key="4">
    <source>
        <dbReference type="ARBA" id="ARBA00019487"/>
    </source>
</evidence>
<evidence type="ECO:0000256" key="8">
    <source>
        <dbReference type="ARBA" id="ARBA00022840"/>
    </source>
</evidence>
<reference evidence="14" key="1">
    <citation type="journal article" date="2020" name="Nat. Commun.">
        <title>Large-scale genome sequencing of mycorrhizal fungi provides insights into the early evolution of symbiotic traits.</title>
        <authorList>
            <person name="Miyauchi S."/>
            <person name="Kiss E."/>
            <person name="Kuo A."/>
            <person name="Drula E."/>
            <person name="Kohler A."/>
            <person name="Sanchez-Garcia M."/>
            <person name="Morin E."/>
            <person name="Andreopoulos B."/>
            <person name="Barry K.W."/>
            <person name="Bonito G."/>
            <person name="Buee M."/>
            <person name="Carver A."/>
            <person name="Chen C."/>
            <person name="Cichocki N."/>
            <person name="Clum A."/>
            <person name="Culley D."/>
            <person name="Crous P.W."/>
            <person name="Fauchery L."/>
            <person name="Girlanda M."/>
            <person name="Hayes R.D."/>
            <person name="Keri Z."/>
            <person name="LaButti K."/>
            <person name="Lipzen A."/>
            <person name="Lombard V."/>
            <person name="Magnuson J."/>
            <person name="Maillard F."/>
            <person name="Murat C."/>
            <person name="Nolan M."/>
            <person name="Ohm R.A."/>
            <person name="Pangilinan J."/>
            <person name="Pereira M.F."/>
            <person name="Perotto S."/>
            <person name="Peter M."/>
            <person name="Pfister S."/>
            <person name="Riley R."/>
            <person name="Sitrit Y."/>
            <person name="Stielow J.B."/>
            <person name="Szollosi G."/>
            <person name="Zifcakova L."/>
            <person name="Stursova M."/>
            <person name="Spatafora J.W."/>
            <person name="Tedersoo L."/>
            <person name="Vaario L.M."/>
            <person name="Yamada A."/>
            <person name="Yan M."/>
            <person name="Wang P."/>
            <person name="Xu J."/>
            <person name="Bruns T."/>
            <person name="Baldrian P."/>
            <person name="Vilgalys R."/>
            <person name="Dunand C."/>
            <person name="Henrissat B."/>
            <person name="Grigoriev I.V."/>
            <person name="Hibbett D."/>
            <person name="Nagy L.G."/>
            <person name="Martin F.M."/>
        </authorList>
    </citation>
    <scope>NUCLEOTIDE SEQUENCE</scope>
    <source>
        <strain evidence="14">UP504</strain>
    </source>
</reference>
<evidence type="ECO:0000256" key="7">
    <source>
        <dbReference type="ARBA" id="ARBA00022777"/>
    </source>
</evidence>
<protein>
    <recommendedName>
        <fullName evidence="4">Galactokinase</fullName>
        <ecNumber evidence="3">2.7.1.6</ecNumber>
    </recommendedName>
    <alternativeName>
        <fullName evidence="9">Galactose kinase</fullName>
    </alternativeName>
</protein>
<keyword evidence="7" id="KW-0418">Kinase</keyword>
<organism evidence="14 15">
    <name type="scientific">Hydnum rufescens UP504</name>
    <dbReference type="NCBI Taxonomy" id="1448309"/>
    <lineage>
        <taxon>Eukaryota</taxon>
        <taxon>Fungi</taxon>
        <taxon>Dikarya</taxon>
        <taxon>Basidiomycota</taxon>
        <taxon>Agaricomycotina</taxon>
        <taxon>Agaricomycetes</taxon>
        <taxon>Cantharellales</taxon>
        <taxon>Hydnaceae</taxon>
        <taxon>Hydnum</taxon>
    </lineage>
</organism>
<evidence type="ECO:0000259" key="12">
    <source>
        <dbReference type="Pfam" id="PF08544"/>
    </source>
</evidence>
<dbReference type="GO" id="GO:0004335">
    <property type="term" value="F:galactokinase activity"/>
    <property type="evidence" value="ECO:0007669"/>
    <property type="project" value="UniProtKB-EC"/>
</dbReference>
<dbReference type="Pfam" id="PF00288">
    <property type="entry name" value="GHMP_kinases_N"/>
    <property type="match status" value="1"/>
</dbReference>
<dbReference type="InterPro" id="IPR019741">
    <property type="entry name" value="Galactokinase_CS"/>
</dbReference>